<dbReference type="Gene3D" id="3.40.50.2300">
    <property type="match status" value="1"/>
</dbReference>
<evidence type="ECO:0000313" key="5">
    <source>
        <dbReference type="EMBL" id="STV78032.1"/>
    </source>
</evidence>
<dbReference type="AlphaFoldDB" id="A0A7H4N4J3"/>
<evidence type="ECO:0000313" key="6">
    <source>
        <dbReference type="Proteomes" id="UP000254863"/>
    </source>
</evidence>
<dbReference type="EMBL" id="UGMS01000001">
    <property type="protein sequence ID" value="STV78032.1"/>
    <property type="molecule type" value="Genomic_DNA"/>
</dbReference>
<evidence type="ECO:0000259" key="4">
    <source>
        <dbReference type="Pfam" id="PF13407"/>
    </source>
</evidence>
<organism evidence="5 6">
    <name type="scientific">Klebsiella michiganensis</name>
    <dbReference type="NCBI Taxonomy" id="1134687"/>
    <lineage>
        <taxon>Bacteria</taxon>
        <taxon>Pseudomonadati</taxon>
        <taxon>Pseudomonadota</taxon>
        <taxon>Gammaproteobacteria</taxon>
        <taxon>Enterobacterales</taxon>
        <taxon>Enterobacteriaceae</taxon>
        <taxon>Klebsiella/Raoultella group</taxon>
        <taxon>Klebsiella</taxon>
    </lineage>
</organism>
<evidence type="ECO:0000256" key="1">
    <source>
        <dbReference type="ARBA" id="ARBA00004196"/>
    </source>
</evidence>
<dbReference type="GO" id="GO:0030246">
    <property type="term" value="F:carbohydrate binding"/>
    <property type="evidence" value="ECO:0007669"/>
    <property type="project" value="UniProtKB-ARBA"/>
</dbReference>
<keyword evidence="3" id="KW-0732">Signal</keyword>
<proteinExistence type="inferred from homology"/>
<feature type="domain" description="Periplasmic binding protein" evidence="4">
    <location>
        <begin position="14"/>
        <end position="112"/>
    </location>
</feature>
<dbReference type="GO" id="GO:0030313">
    <property type="term" value="C:cell envelope"/>
    <property type="evidence" value="ECO:0007669"/>
    <property type="project" value="UniProtKB-SubCell"/>
</dbReference>
<dbReference type="InterPro" id="IPR025997">
    <property type="entry name" value="SBP_2_dom"/>
</dbReference>
<comment type="similarity">
    <text evidence="2">Belongs to the bacterial solute-binding protein 2 family.</text>
</comment>
<dbReference type="Pfam" id="PF13407">
    <property type="entry name" value="Peripla_BP_4"/>
    <property type="match status" value="1"/>
</dbReference>
<evidence type="ECO:0000256" key="3">
    <source>
        <dbReference type="ARBA" id="ARBA00022729"/>
    </source>
</evidence>
<sequence length="124" mass="13179">MSMVACVNAKPLTIGMSFQELNNEYFVTMKESLEQSAKDINATVYTADAAHDVSKQISDVEDMLQKKIDILLINPADSVGCGNRRAGAKKAGVVVVAIDAQANGPIDSFVGSKTMMRALLPGST</sequence>
<gene>
    <name evidence="5" type="primary">rbsB_4</name>
    <name evidence="5" type="ORF">NCTC11685_01958</name>
</gene>
<dbReference type="PANTHER" id="PTHR46847:SF1">
    <property type="entry name" value="D-ALLOSE-BINDING PERIPLASMIC PROTEIN-RELATED"/>
    <property type="match status" value="1"/>
</dbReference>
<protein>
    <submittedName>
        <fullName evidence="5">Xylose ABC transporter periplasmic xylose-binding protein XylF</fullName>
    </submittedName>
</protein>
<comment type="caution">
    <text evidence="5">The sequence shown here is derived from an EMBL/GenBank/DDBJ whole genome shotgun (WGS) entry which is preliminary data.</text>
</comment>
<reference evidence="5 6" key="1">
    <citation type="submission" date="2018-06" db="EMBL/GenBank/DDBJ databases">
        <authorList>
            <consortium name="Pathogen Informatics"/>
            <person name="Doyle S."/>
        </authorList>
    </citation>
    <scope>NUCLEOTIDE SEQUENCE [LARGE SCALE GENOMIC DNA]</scope>
    <source>
        <strain evidence="5 6">NCTC11685</strain>
    </source>
</reference>
<name>A0A7H4N4J3_9ENTR</name>
<dbReference type="PANTHER" id="PTHR46847">
    <property type="entry name" value="D-ALLOSE-BINDING PERIPLASMIC PROTEIN-RELATED"/>
    <property type="match status" value="1"/>
</dbReference>
<dbReference type="Proteomes" id="UP000254863">
    <property type="component" value="Unassembled WGS sequence"/>
</dbReference>
<dbReference type="InterPro" id="IPR028082">
    <property type="entry name" value="Peripla_BP_I"/>
</dbReference>
<dbReference type="SUPFAM" id="SSF53822">
    <property type="entry name" value="Periplasmic binding protein-like I"/>
    <property type="match status" value="1"/>
</dbReference>
<dbReference type="GO" id="GO:0055085">
    <property type="term" value="P:transmembrane transport"/>
    <property type="evidence" value="ECO:0007669"/>
    <property type="project" value="UniProtKB-ARBA"/>
</dbReference>
<evidence type="ECO:0000256" key="2">
    <source>
        <dbReference type="ARBA" id="ARBA00007639"/>
    </source>
</evidence>
<comment type="subcellular location">
    <subcellularLocation>
        <location evidence="1">Cell envelope</location>
    </subcellularLocation>
</comment>
<accession>A0A7H4N4J3</accession>